<gene>
    <name evidence="2" type="ORF">TK0001_3213</name>
</gene>
<accession>A0A2N9AR22</accession>
<protein>
    <submittedName>
        <fullName evidence="2">Uncharacterized protein</fullName>
    </submittedName>
</protein>
<sequence length="94" mass="10385">MYRAPAREREIPRCACGCGEDGCFGFPGPVYYAHRHWPDGFVITDERGRFTGEKPAFRAEPQAGAPPPSDLFGLTEPARRLTNPPPGLTGRRRA</sequence>
<name>A0A2N9AR22_METEX</name>
<dbReference type="Proteomes" id="UP000233769">
    <property type="component" value="Chromosome tk0001"/>
</dbReference>
<evidence type="ECO:0000313" key="3">
    <source>
        <dbReference type="Proteomes" id="UP000233769"/>
    </source>
</evidence>
<reference evidence="3" key="1">
    <citation type="submission" date="2017-10" db="EMBL/GenBank/DDBJ databases">
        <authorList>
            <person name="Regsiter A."/>
            <person name="William W."/>
        </authorList>
    </citation>
    <scope>NUCLEOTIDE SEQUENCE [LARGE SCALE GENOMIC DNA]</scope>
</reference>
<proteinExistence type="predicted"/>
<evidence type="ECO:0000256" key="1">
    <source>
        <dbReference type="SAM" id="MobiDB-lite"/>
    </source>
</evidence>
<dbReference type="AlphaFoldDB" id="A0A2N9AR22"/>
<organism evidence="2 3">
    <name type="scientific">Methylorubrum extorquens</name>
    <name type="common">Methylobacterium dichloromethanicum</name>
    <name type="synonym">Methylobacterium extorquens</name>
    <dbReference type="NCBI Taxonomy" id="408"/>
    <lineage>
        <taxon>Bacteria</taxon>
        <taxon>Pseudomonadati</taxon>
        <taxon>Pseudomonadota</taxon>
        <taxon>Alphaproteobacteria</taxon>
        <taxon>Hyphomicrobiales</taxon>
        <taxon>Methylobacteriaceae</taxon>
        <taxon>Methylorubrum</taxon>
    </lineage>
</organism>
<evidence type="ECO:0000313" key="2">
    <source>
        <dbReference type="EMBL" id="SOR29815.1"/>
    </source>
</evidence>
<feature type="region of interest" description="Disordered" evidence="1">
    <location>
        <begin position="57"/>
        <end position="94"/>
    </location>
</feature>
<dbReference type="EMBL" id="LT962688">
    <property type="protein sequence ID" value="SOR29815.1"/>
    <property type="molecule type" value="Genomic_DNA"/>
</dbReference>